<dbReference type="PROSITE" id="PS50011">
    <property type="entry name" value="PROTEIN_KINASE_DOM"/>
    <property type="match status" value="1"/>
</dbReference>
<dbReference type="SMART" id="SM00220">
    <property type="entry name" value="S_TKc"/>
    <property type="match status" value="1"/>
</dbReference>
<dbReference type="InterPro" id="IPR011009">
    <property type="entry name" value="Kinase-like_dom_sf"/>
</dbReference>
<feature type="compositionally biased region" description="Acidic residues" evidence="1">
    <location>
        <begin position="390"/>
        <end position="405"/>
    </location>
</feature>
<dbReference type="PANTHER" id="PTHR44305">
    <property type="entry name" value="SI:DKEY-192D15.2-RELATED"/>
    <property type="match status" value="1"/>
</dbReference>
<dbReference type="PANTHER" id="PTHR44305:SF2">
    <property type="entry name" value="SI:DKEY-192D15.2"/>
    <property type="match status" value="1"/>
</dbReference>
<evidence type="ECO:0000256" key="1">
    <source>
        <dbReference type="SAM" id="MobiDB-lite"/>
    </source>
</evidence>
<feature type="compositionally biased region" description="Acidic residues" evidence="1">
    <location>
        <begin position="421"/>
        <end position="434"/>
    </location>
</feature>
<name>A0ABQ8GW87_9PEZI</name>
<gene>
    <name evidence="3" type="ORF">B0J12DRAFT_749991</name>
</gene>
<feature type="region of interest" description="Disordered" evidence="1">
    <location>
        <begin position="389"/>
        <end position="444"/>
    </location>
</feature>
<dbReference type="InterPro" id="IPR000719">
    <property type="entry name" value="Prot_kinase_dom"/>
</dbReference>
<sequence length="521" mass="58828">MSQIGALSWTSAAWRAFESEAEDILAYDEESTEEGKSPISAAPTFKFHDINRIRQAWIEIGDAGRGAWHLLALRAGAPPADEASAALETRCILLLARFLRPQLNRINYGEGQVRWKGFGRWFLRRLDNAHTSAGPVCQAAVRGRFYDENGGIVWKVISPIFVAKLVEAEEVPVPEPVLELQIHELMTVTAVAEECNYIIHLQGGGLDRLSSSFTVLTDRAEYGCLDEVINRHQQQEENVEVPEAFIWYLIHALSQTALIMERGGIAGPREGWNKEVVHLDIRSANIVLHRPNPGQFRRYPTPKLIDFGCALGTDDADTQNPYGYGARGAHWCASPEMYWSDWQDRSEYQDRNPLIATGSHRLNSKTNIYQIGLVARKLMTCSGNHAQDFSFDDYEEPPEGEEFDWEPNRTVYGKPAPPDYTVDDDAEPEPDDDGKPDLVGPIDDGEAAYTDMQWREPHDAAIGSYSSELVKLVNHMLRFLPKGRPNAAAVYTFSRQHMKVWQKRQAYQPSREAHRLMYKDG</sequence>
<dbReference type="SUPFAM" id="SSF56112">
    <property type="entry name" value="Protein kinase-like (PK-like)"/>
    <property type="match status" value="1"/>
</dbReference>
<evidence type="ECO:0000313" key="4">
    <source>
        <dbReference type="Proteomes" id="UP000774617"/>
    </source>
</evidence>
<dbReference type="Proteomes" id="UP000774617">
    <property type="component" value="Unassembled WGS sequence"/>
</dbReference>
<dbReference type="InterPro" id="IPR053083">
    <property type="entry name" value="TF_kinase-domain_protein"/>
</dbReference>
<protein>
    <recommendedName>
        <fullName evidence="2">Protein kinase domain-containing protein</fullName>
    </recommendedName>
</protein>
<feature type="domain" description="Protein kinase" evidence="2">
    <location>
        <begin position="139"/>
        <end position="500"/>
    </location>
</feature>
<keyword evidence="4" id="KW-1185">Reference proteome</keyword>
<dbReference type="EMBL" id="JAGTJR010000001">
    <property type="protein sequence ID" value="KAH7065494.1"/>
    <property type="molecule type" value="Genomic_DNA"/>
</dbReference>
<reference evidence="3 4" key="1">
    <citation type="journal article" date="2021" name="Nat. Commun.">
        <title>Genetic determinants of endophytism in the Arabidopsis root mycobiome.</title>
        <authorList>
            <person name="Mesny F."/>
            <person name="Miyauchi S."/>
            <person name="Thiergart T."/>
            <person name="Pickel B."/>
            <person name="Atanasova L."/>
            <person name="Karlsson M."/>
            <person name="Huettel B."/>
            <person name="Barry K.W."/>
            <person name="Haridas S."/>
            <person name="Chen C."/>
            <person name="Bauer D."/>
            <person name="Andreopoulos W."/>
            <person name="Pangilinan J."/>
            <person name="LaButti K."/>
            <person name="Riley R."/>
            <person name="Lipzen A."/>
            <person name="Clum A."/>
            <person name="Drula E."/>
            <person name="Henrissat B."/>
            <person name="Kohler A."/>
            <person name="Grigoriev I.V."/>
            <person name="Martin F.M."/>
            <person name="Hacquard S."/>
        </authorList>
    </citation>
    <scope>NUCLEOTIDE SEQUENCE [LARGE SCALE GENOMIC DNA]</scope>
    <source>
        <strain evidence="3 4">MPI-SDFR-AT-0080</strain>
    </source>
</reference>
<proteinExistence type="predicted"/>
<dbReference type="Gene3D" id="1.10.510.10">
    <property type="entry name" value="Transferase(Phosphotransferase) domain 1"/>
    <property type="match status" value="1"/>
</dbReference>
<evidence type="ECO:0000313" key="3">
    <source>
        <dbReference type="EMBL" id="KAH7065494.1"/>
    </source>
</evidence>
<accession>A0ABQ8GW87</accession>
<organism evidence="3 4">
    <name type="scientific">Macrophomina phaseolina</name>
    <dbReference type="NCBI Taxonomy" id="35725"/>
    <lineage>
        <taxon>Eukaryota</taxon>
        <taxon>Fungi</taxon>
        <taxon>Dikarya</taxon>
        <taxon>Ascomycota</taxon>
        <taxon>Pezizomycotina</taxon>
        <taxon>Dothideomycetes</taxon>
        <taxon>Dothideomycetes incertae sedis</taxon>
        <taxon>Botryosphaeriales</taxon>
        <taxon>Botryosphaeriaceae</taxon>
        <taxon>Macrophomina</taxon>
    </lineage>
</organism>
<evidence type="ECO:0000259" key="2">
    <source>
        <dbReference type="PROSITE" id="PS50011"/>
    </source>
</evidence>
<comment type="caution">
    <text evidence="3">The sequence shown here is derived from an EMBL/GenBank/DDBJ whole genome shotgun (WGS) entry which is preliminary data.</text>
</comment>